<keyword evidence="1" id="KW-0812">Transmembrane</keyword>
<dbReference type="EMBL" id="JAVDWA010000001">
    <property type="protein sequence ID" value="MDR7071718.1"/>
    <property type="molecule type" value="Genomic_DNA"/>
</dbReference>
<sequence length="52" mass="5916">MILGSFLIIAFILYHILDRIFRFILGKRNIEVRIGAYLLGAAVIATFTTFVN</sequence>
<gene>
    <name evidence="2" type="ORF">J2X07_000693</name>
</gene>
<feature type="transmembrane region" description="Helical" evidence="1">
    <location>
        <begin position="6"/>
        <end position="25"/>
    </location>
</feature>
<feature type="transmembrane region" description="Helical" evidence="1">
    <location>
        <begin position="32"/>
        <end position="51"/>
    </location>
</feature>
<keyword evidence="1" id="KW-0472">Membrane</keyword>
<evidence type="ECO:0000256" key="1">
    <source>
        <dbReference type="SAM" id="Phobius"/>
    </source>
</evidence>
<keyword evidence="1" id="KW-1133">Transmembrane helix</keyword>
<protein>
    <submittedName>
        <fullName evidence="2">Uncharacterized protein</fullName>
    </submittedName>
</protein>
<dbReference type="RefSeq" id="WP_310256421.1">
    <property type="nucleotide sequence ID" value="NZ_JAVDWA010000001.1"/>
</dbReference>
<name>A0ABU1TWY2_9BACL</name>
<organism evidence="2 3">
    <name type="scientific">Fictibacillus barbaricus</name>
    <dbReference type="NCBI Taxonomy" id="182136"/>
    <lineage>
        <taxon>Bacteria</taxon>
        <taxon>Bacillati</taxon>
        <taxon>Bacillota</taxon>
        <taxon>Bacilli</taxon>
        <taxon>Bacillales</taxon>
        <taxon>Fictibacillaceae</taxon>
        <taxon>Fictibacillus</taxon>
    </lineage>
</organism>
<evidence type="ECO:0000313" key="3">
    <source>
        <dbReference type="Proteomes" id="UP001258181"/>
    </source>
</evidence>
<evidence type="ECO:0000313" key="2">
    <source>
        <dbReference type="EMBL" id="MDR7071718.1"/>
    </source>
</evidence>
<proteinExistence type="predicted"/>
<reference evidence="2 3" key="1">
    <citation type="submission" date="2023-07" db="EMBL/GenBank/DDBJ databases">
        <title>Sorghum-associated microbial communities from plants grown in Nebraska, USA.</title>
        <authorList>
            <person name="Schachtman D."/>
        </authorList>
    </citation>
    <scope>NUCLEOTIDE SEQUENCE [LARGE SCALE GENOMIC DNA]</scope>
    <source>
        <strain evidence="2 3">BE211</strain>
    </source>
</reference>
<comment type="caution">
    <text evidence="2">The sequence shown here is derived from an EMBL/GenBank/DDBJ whole genome shotgun (WGS) entry which is preliminary data.</text>
</comment>
<keyword evidence="3" id="KW-1185">Reference proteome</keyword>
<dbReference type="Proteomes" id="UP001258181">
    <property type="component" value="Unassembled WGS sequence"/>
</dbReference>
<accession>A0ABU1TWY2</accession>